<dbReference type="PRINTS" id="PR01590">
    <property type="entry name" value="HTHFIS"/>
</dbReference>
<accession>A0A239AZ25</accession>
<feature type="domain" description="Sigma-54 factor interaction" evidence="6">
    <location>
        <begin position="9"/>
        <end position="238"/>
    </location>
</feature>
<dbReference type="Pfam" id="PF00158">
    <property type="entry name" value="Sigma54_activat"/>
    <property type="match status" value="1"/>
</dbReference>
<dbReference type="InterPro" id="IPR002078">
    <property type="entry name" value="Sigma_54_int"/>
</dbReference>
<dbReference type="Gene3D" id="3.40.50.300">
    <property type="entry name" value="P-loop containing nucleotide triphosphate hydrolases"/>
    <property type="match status" value="1"/>
</dbReference>
<dbReference type="InterPro" id="IPR027417">
    <property type="entry name" value="P-loop_NTPase"/>
</dbReference>
<dbReference type="InterPro" id="IPR003593">
    <property type="entry name" value="AAA+_ATPase"/>
</dbReference>
<dbReference type="CDD" id="cd00009">
    <property type="entry name" value="AAA"/>
    <property type="match status" value="1"/>
</dbReference>
<dbReference type="InterPro" id="IPR025944">
    <property type="entry name" value="Sigma_54_int_dom_CS"/>
</dbReference>
<dbReference type="InterPro" id="IPR009057">
    <property type="entry name" value="Homeodomain-like_sf"/>
</dbReference>
<dbReference type="InterPro" id="IPR002197">
    <property type="entry name" value="HTH_Fis"/>
</dbReference>
<dbReference type="PROSITE" id="PS00688">
    <property type="entry name" value="SIGMA54_INTERACT_3"/>
    <property type="match status" value="1"/>
</dbReference>
<evidence type="ECO:0000256" key="5">
    <source>
        <dbReference type="ARBA" id="ARBA00023163"/>
    </source>
</evidence>
<dbReference type="GO" id="GO:0005524">
    <property type="term" value="F:ATP binding"/>
    <property type="evidence" value="ECO:0007669"/>
    <property type="project" value="UniProtKB-KW"/>
</dbReference>
<dbReference type="EMBL" id="FZOA01000010">
    <property type="protein sequence ID" value="SNS00572.1"/>
    <property type="molecule type" value="Genomic_DNA"/>
</dbReference>
<dbReference type="SMART" id="SM00382">
    <property type="entry name" value="AAA"/>
    <property type="match status" value="1"/>
</dbReference>
<dbReference type="FunFam" id="3.40.50.300:FF:000006">
    <property type="entry name" value="DNA-binding transcriptional regulator NtrC"/>
    <property type="match status" value="1"/>
</dbReference>
<keyword evidence="8" id="KW-1185">Reference proteome</keyword>
<dbReference type="SUPFAM" id="SSF52540">
    <property type="entry name" value="P-loop containing nucleoside triphosphate hydrolases"/>
    <property type="match status" value="1"/>
</dbReference>
<dbReference type="Pfam" id="PF25601">
    <property type="entry name" value="AAA_lid_14"/>
    <property type="match status" value="1"/>
</dbReference>
<keyword evidence="1" id="KW-0547">Nucleotide-binding</keyword>
<gene>
    <name evidence="7" type="ORF">SAMN05192560_2186</name>
</gene>
<keyword evidence="3" id="KW-0805">Transcription regulation</keyword>
<reference evidence="8" key="1">
    <citation type="submission" date="2017-06" db="EMBL/GenBank/DDBJ databases">
        <authorList>
            <person name="Varghese N."/>
            <person name="Submissions S."/>
        </authorList>
    </citation>
    <scope>NUCLEOTIDE SEQUENCE [LARGE SCALE GENOMIC DNA]</scope>
    <source>
        <strain evidence="8">Ca-68</strain>
    </source>
</reference>
<keyword evidence="4" id="KW-0238">DNA-binding</keyword>
<dbReference type="PROSITE" id="PS00675">
    <property type="entry name" value="SIGMA54_INTERACT_1"/>
    <property type="match status" value="1"/>
</dbReference>
<evidence type="ECO:0000256" key="4">
    <source>
        <dbReference type="ARBA" id="ARBA00023125"/>
    </source>
</evidence>
<evidence type="ECO:0000256" key="2">
    <source>
        <dbReference type="ARBA" id="ARBA00022840"/>
    </source>
</evidence>
<dbReference type="PANTHER" id="PTHR32071">
    <property type="entry name" value="TRANSCRIPTIONAL REGULATORY PROTEIN"/>
    <property type="match status" value="1"/>
</dbReference>
<dbReference type="OrthoDB" id="5288224at2"/>
<keyword evidence="2" id="KW-0067">ATP-binding</keyword>
<evidence type="ECO:0000313" key="7">
    <source>
        <dbReference type="EMBL" id="SNS00572.1"/>
    </source>
</evidence>
<protein>
    <submittedName>
        <fullName evidence="7">Regulatory protein, Fis family</fullName>
    </submittedName>
</protein>
<dbReference type="PROSITE" id="PS50045">
    <property type="entry name" value="SIGMA54_INTERACT_4"/>
    <property type="match status" value="1"/>
</dbReference>
<proteinExistence type="predicted"/>
<dbReference type="InterPro" id="IPR025662">
    <property type="entry name" value="Sigma_54_int_dom_ATP-bd_1"/>
</dbReference>
<sequence length="346" mass="38563">MGHDDHGDLLGASLPMQTLRIQIAQFSNAPFSVLIEGESGSGKDLVARYLHHSSQRSAFPFLSLNCAAIPPGLAESILFGHGKGAFTGAVNTRSGYFAEAGHGTLFLDEVGELTPALQAKLLHVLENGEYQRIGETQARRSHARIIAATNRDLRKEVREGRFRIDLYHRLSVFSILVPPLRDLGQDRNLLLQHFKVLYAKEAGQRPFDLDEQANQRWMDYCFPGNVRELRNIIIRLTAKYAGQTVTEAQLNAELDLMHTGMEEVASHAMDLPVGANVKTMTGLARKHLQVHTHVNLNQILKAWESAYVDAAMNMTHGNQTQAARLLGVNRTTLYSRMQLQQSYKGE</sequence>
<dbReference type="GO" id="GO:0043565">
    <property type="term" value="F:sequence-specific DNA binding"/>
    <property type="evidence" value="ECO:0007669"/>
    <property type="project" value="InterPro"/>
</dbReference>
<evidence type="ECO:0000259" key="6">
    <source>
        <dbReference type="PROSITE" id="PS50045"/>
    </source>
</evidence>
<evidence type="ECO:0000256" key="3">
    <source>
        <dbReference type="ARBA" id="ARBA00023015"/>
    </source>
</evidence>
<dbReference type="InterPro" id="IPR058031">
    <property type="entry name" value="AAA_lid_NorR"/>
</dbReference>
<dbReference type="GO" id="GO:0006355">
    <property type="term" value="P:regulation of DNA-templated transcription"/>
    <property type="evidence" value="ECO:0007669"/>
    <property type="project" value="InterPro"/>
</dbReference>
<dbReference type="PANTHER" id="PTHR32071:SF117">
    <property type="entry name" value="PTS-DEPENDENT DIHYDROXYACETONE KINASE OPERON REGULATORY PROTEIN-RELATED"/>
    <property type="match status" value="1"/>
</dbReference>
<keyword evidence="5" id="KW-0804">Transcription</keyword>
<evidence type="ECO:0000313" key="8">
    <source>
        <dbReference type="Proteomes" id="UP000198305"/>
    </source>
</evidence>
<evidence type="ECO:0000256" key="1">
    <source>
        <dbReference type="ARBA" id="ARBA00022741"/>
    </source>
</evidence>
<dbReference type="Gene3D" id="1.10.10.60">
    <property type="entry name" value="Homeodomain-like"/>
    <property type="match status" value="1"/>
</dbReference>
<dbReference type="Proteomes" id="UP000198305">
    <property type="component" value="Unassembled WGS sequence"/>
</dbReference>
<dbReference type="Gene3D" id="1.10.8.60">
    <property type="match status" value="1"/>
</dbReference>
<organism evidence="7 8">
    <name type="scientific">Methylobacillus rhizosphaerae</name>
    <dbReference type="NCBI Taxonomy" id="551994"/>
    <lineage>
        <taxon>Bacteria</taxon>
        <taxon>Pseudomonadati</taxon>
        <taxon>Pseudomonadota</taxon>
        <taxon>Betaproteobacteria</taxon>
        <taxon>Nitrosomonadales</taxon>
        <taxon>Methylophilaceae</taxon>
        <taxon>Methylobacillus</taxon>
    </lineage>
</organism>
<dbReference type="SUPFAM" id="SSF46689">
    <property type="entry name" value="Homeodomain-like"/>
    <property type="match status" value="1"/>
</dbReference>
<dbReference type="AlphaFoldDB" id="A0A239AZ25"/>
<name>A0A239AZ25_9PROT</name>
<dbReference type="Pfam" id="PF02954">
    <property type="entry name" value="HTH_8"/>
    <property type="match status" value="1"/>
</dbReference>